<keyword evidence="1" id="KW-0521">NADP</keyword>
<keyword evidence="4" id="KW-0808">Transferase</keyword>
<dbReference type="AlphaFoldDB" id="A0A5B8RF77"/>
<accession>A0A5B8RF77</accession>
<dbReference type="Pfam" id="PF08240">
    <property type="entry name" value="ADH_N"/>
    <property type="match status" value="1"/>
</dbReference>
<dbReference type="EMBL" id="MN079269">
    <property type="protein sequence ID" value="QEA07520.1"/>
    <property type="molecule type" value="Genomic_DNA"/>
</dbReference>
<name>A0A5B8RF77_9ZZZZ</name>
<evidence type="ECO:0000256" key="1">
    <source>
        <dbReference type="ARBA" id="ARBA00022857"/>
    </source>
</evidence>
<dbReference type="EC" id="2.3.1.239" evidence="4"/>
<feature type="domain" description="Enoyl reductase (ER)" evidence="3">
    <location>
        <begin position="10"/>
        <end position="325"/>
    </location>
</feature>
<keyword evidence="2" id="KW-0560">Oxidoreductase</keyword>
<proteinExistence type="predicted"/>
<dbReference type="Pfam" id="PF00107">
    <property type="entry name" value="ADH_zinc_N"/>
    <property type="match status" value="1"/>
</dbReference>
<dbReference type="GO" id="GO:0070402">
    <property type="term" value="F:NADPH binding"/>
    <property type="evidence" value="ECO:0007669"/>
    <property type="project" value="TreeGrafter"/>
</dbReference>
<evidence type="ECO:0000259" key="3">
    <source>
        <dbReference type="SMART" id="SM00829"/>
    </source>
</evidence>
<dbReference type="NCBIfam" id="TIGR02824">
    <property type="entry name" value="quinone_pig3"/>
    <property type="match status" value="1"/>
</dbReference>
<keyword evidence="4" id="KW-0012">Acyltransferase</keyword>
<dbReference type="InterPro" id="IPR036291">
    <property type="entry name" value="NAD(P)-bd_dom_sf"/>
</dbReference>
<dbReference type="SUPFAM" id="SSF51735">
    <property type="entry name" value="NAD(P)-binding Rossmann-fold domains"/>
    <property type="match status" value="1"/>
</dbReference>
<dbReference type="InterPro" id="IPR013149">
    <property type="entry name" value="ADH-like_C"/>
</dbReference>
<dbReference type="InterPro" id="IPR020843">
    <property type="entry name" value="ER"/>
</dbReference>
<dbReference type="CDD" id="cd05276">
    <property type="entry name" value="p53_inducible_oxidoreductase"/>
    <property type="match status" value="1"/>
</dbReference>
<dbReference type="PANTHER" id="PTHR48106">
    <property type="entry name" value="QUINONE OXIDOREDUCTASE PIG3-RELATED"/>
    <property type="match status" value="1"/>
</dbReference>
<dbReference type="Gene3D" id="3.40.50.720">
    <property type="entry name" value="NAD(P)-binding Rossmann-like Domain"/>
    <property type="match status" value="1"/>
</dbReference>
<dbReference type="SMART" id="SM00829">
    <property type="entry name" value="PKS_ER"/>
    <property type="match status" value="1"/>
</dbReference>
<evidence type="ECO:0000256" key="2">
    <source>
        <dbReference type="ARBA" id="ARBA00023002"/>
    </source>
</evidence>
<protein>
    <submittedName>
        <fullName evidence="4">Narbonolide/10-deoxymethynolide synthase PikA2, modules 3 and 4</fullName>
        <ecNumber evidence="4">2.3.1.239</ecNumber>
    </submittedName>
</protein>
<dbReference type="GO" id="GO:0016651">
    <property type="term" value="F:oxidoreductase activity, acting on NAD(P)H"/>
    <property type="evidence" value="ECO:0007669"/>
    <property type="project" value="TreeGrafter"/>
</dbReference>
<dbReference type="SUPFAM" id="SSF50129">
    <property type="entry name" value="GroES-like"/>
    <property type="match status" value="1"/>
</dbReference>
<gene>
    <name evidence="4" type="primary">pikAII_2</name>
    <name evidence="4" type="ORF">KBTEX_03876</name>
</gene>
<sequence length="328" mass="34192">MQVWHIPEPGGADALTLTERPDPVPGPGQLVVRVRAAGVNRADVLQRLGHYPPPPGVVADVPGLEYAGEVEAVGEGCVQRRVGDRVMGLVGGGAYAERVLVHERETLPVPAGMDDDRAAAIPEAFLTAWRAIALEGGLRPGGFCVVRAATSGIGTAAVQLVRAMGARSLGTGRDAARLDAVRAHGMDAAFVDDGEASLADAVHGANGGEGADMILDLVGGDGLPAALTALRAEGTLVLVGMMGGRRTELNLGAVLMRRLTLRAMTMRSLPLERRIQVVRAFEAEMLPLFAHGGLAPVLDRTVAFAQAPEAHRIMESGQHLGKLVLTHG</sequence>
<dbReference type="InterPro" id="IPR014189">
    <property type="entry name" value="Quinone_OxRdtase_PIG3"/>
</dbReference>
<organism evidence="4">
    <name type="scientific">uncultured organism</name>
    <dbReference type="NCBI Taxonomy" id="155900"/>
    <lineage>
        <taxon>unclassified sequences</taxon>
        <taxon>environmental samples</taxon>
    </lineage>
</organism>
<dbReference type="InterPro" id="IPR013154">
    <property type="entry name" value="ADH-like_N"/>
</dbReference>
<reference evidence="4" key="1">
    <citation type="submission" date="2019-06" db="EMBL/GenBank/DDBJ databases">
        <authorList>
            <person name="Murdoch R.W."/>
            <person name="Fathepure B."/>
        </authorList>
    </citation>
    <scope>NUCLEOTIDE SEQUENCE</scope>
</reference>
<dbReference type="Gene3D" id="3.90.180.10">
    <property type="entry name" value="Medium-chain alcohol dehydrogenases, catalytic domain"/>
    <property type="match status" value="1"/>
</dbReference>
<dbReference type="GO" id="GO:0016746">
    <property type="term" value="F:acyltransferase activity"/>
    <property type="evidence" value="ECO:0007669"/>
    <property type="project" value="UniProtKB-KW"/>
</dbReference>
<dbReference type="PANTHER" id="PTHR48106:SF8">
    <property type="entry name" value="OS02G0805600 PROTEIN"/>
    <property type="match status" value="1"/>
</dbReference>
<evidence type="ECO:0000313" key="4">
    <source>
        <dbReference type="EMBL" id="QEA07520.1"/>
    </source>
</evidence>
<dbReference type="InterPro" id="IPR011032">
    <property type="entry name" value="GroES-like_sf"/>
</dbReference>